<accession>A0A7C4XUV0</accession>
<comment type="caution">
    <text evidence="10">The sequence shown here is derived from an EMBL/GenBank/DDBJ whole genome shotgun (WGS) entry which is preliminary data.</text>
</comment>
<dbReference type="GO" id="GO:0005507">
    <property type="term" value="F:copper ion binding"/>
    <property type="evidence" value="ECO:0007669"/>
    <property type="project" value="TreeGrafter"/>
</dbReference>
<evidence type="ECO:0000313" key="10">
    <source>
        <dbReference type="EMBL" id="HGV97739.1"/>
    </source>
</evidence>
<sequence length="210" mass="23939">MWKLIEEDGLKYFRLDFKNIVFLYSTRVGPELFLGRFKPIFLKQIHSSIIIDVDKEFSDTGDGLITSGDKPIGVKVADCLPVYLFNKDKIAILHCGWRSIAGGILGNVRKIMKDYQYVLGACIGPCCYEIKDDVASIFDKKFPGGLIKEKGRIFLDLKKTVFQELGADKIVADLNYCTCCNTDYFYSHRRGDKGRNYAVIFSLTFNQNRL</sequence>
<comment type="catalytic activity">
    <reaction evidence="7">
        <text>adenosine + H2O + H(+) = inosine + NH4(+)</text>
        <dbReference type="Rhea" id="RHEA:24408"/>
        <dbReference type="ChEBI" id="CHEBI:15377"/>
        <dbReference type="ChEBI" id="CHEBI:15378"/>
        <dbReference type="ChEBI" id="CHEBI:16335"/>
        <dbReference type="ChEBI" id="CHEBI:17596"/>
        <dbReference type="ChEBI" id="CHEBI:28938"/>
        <dbReference type="EC" id="3.5.4.4"/>
    </reaction>
    <physiologicalReaction direction="left-to-right" evidence="7">
        <dbReference type="Rhea" id="RHEA:24409"/>
    </physiologicalReaction>
</comment>
<gene>
    <name evidence="10" type="ORF">ENV60_05530</name>
</gene>
<dbReference type="InterPro" id="IPR038371">
    <property type="entry name" value="Cu_polyphenol_OxRdtase_sf"/>
</dbReference>
<evidence type="ECO:0000256" key="7">
    <source>
        <dbReference type="ARBA" id="ARBA00047989"/>
    </source>
</evidence>
<dbReference type="EMBL" id="DTGZ01000100">
    <property type="protein sequence ID" value="HGV97739.1"/>
    <property type="molecule type" value="Genomic_DNA"/>
</dbReference>
<evidence type="ECO:0000256" key="8">
    <source>
        <dbReference type="ARBA" id="ARBA00048968"/>
    </source>
</evidence>
<dbReference type="GO" id="GO:0016787">
    <property type="term" value="F:hydrolase activity"/>
    <property type="evidence" value="ECO:0007669"/>
    <property type="project" value="UniProtKB-KW"/>
</dbReference>
<comment type="catalytic activity">
    <reaction evidence="1">
        <text>inosine + phosphate = alpha-D-ribose 1-phosphate + hypoxanthine</text>
        <dbReference type="Rhea" id="RHEA:27646"/>
        <dbReference type="ChEBI" id="CHEBI:17368"/>
        <dbReference type="ChEBI" id="CHEBI:17596"/>
        <dbReference type="ChEBI" id="CHEBI:43474"/>
        <dbReference type="ChEBI" id="CHEBI:57720"/>
        <dbReference type="EC" id="2.4.2.1"/>
    </reaction>
    <physiologicalReaction direction="left-to-right" evidence="1">
        <dbReference type="Rhea" id="RHEA:27647"/>
    </physiologicalReaction>
</comment>
<comment type="catalytic activity">
    <reaction evidence="9">
        <text>S-methyl-5'-thioadenosine + phosphate = 5-(methylsulfanyl)-alpha-D-ribose 1-phosphate + adenine</text>
        <dbReference type="Rhea" id="RHEA:11852"/>
        <dbReference type="ChEBI" id="CHEBI:16708"/>
        <dbReference type="ChEBI" id="CHEBI:17509"/>
        <dbReference type="ChEBI" id="CHEBI:43474"/>
        <dbReference type="ChEBI" id="CHEBI:58533"/>
        <dbReference type="EC" id="2.4.2.28"/>
    </reaction>
    <physiologicalReaction direction="left-to-right" evidence="9">
        <dbReference type="Rhea" id="RHEA:11853"/>
    </physiologicalReaction>
</comment>
<dbReference type="InterPro" id="IPR003730">
    <property type="entry name" value="Cu_polyphenol_OxRdtase"/>
</dbReference>
<dbReference type="PANTHER" id="PTHR30616">
    <property type="entry name" value="UNCHARACTERIZED PROTEIN YFIH"/>
    <property type="match status" value="1"/>
</dbReference>
<dbReference type="InterPro" id="IPR011324">
    <property type="entry name" value="Cytotoxic_necrot_fac-like_cat"/>
</dbReference>
<dbReference type="Pfam" id="PF02578">
    <property type="entry name" value="Cu-oxidase_4"/>
    <property type="match status" value="1"/>
</dbReference>
<dbReference type="AlphaFoldDB" id="A0A7C4XUV0"/>
<dbReference type="CDD" id="cd16833">
    <property type="entry name" value="YfiH"/>
    <property type="match status" value="1"/>
</dbReference>
<evidence type="ECO:0000256" key="4">
    <source>
        <dbReference type="ARBA" id="ARBA00022723"/>
    </source>
</evidence>
<comment type="catalytic activity">
    <reaction evidence="8">
        <text>adenosine + phosphate = alpha-D-ribose 1-phosphate + adenine</text>
        <dbReference type="Rhea" id="RHEA:27642"/>
        <dbReference type="ChEBI" id="CHEBI:16335"/>
        <dbReference type="ChEBI" id="CHEBI:16708"/>
        <dbReference type="ChEBI" id="CHEBI:43474"/>
        <dbReference type="ChEBI" id="CHEBI:57720"/>
        <dbReference type="EC" id="2.4.2.1"/>
    </reaction>
    <physiologicalReaction direction="left-to-right" evidence="8">
        <dbReference type="Rhea" id="RHEA:27643"/>
    </physiologicalReaction>
</comment>
<proteinExistence type="inferred from homology"/>
<dbReference type="SUPFAM" id="SSF64438">
    <property type="entry name" value="CNF1/YfiH-like putative cysteine hydrolases"/>
    <property type="match status" value="1"/>
</dbReference>
<keyword evidence="3" id="KW-0808">Transferase</keyword>
<evidence type="ECO:0000256" key="1">
    <source>
        <dbReference type="ARBA" id="ARBA00000553"/>
    </source>
</evidence>
<dbReference type="GO" id="GO:0017061">
    <property type="term" value="F:S-methyl-5-thioadenosine phosphorylase activity"/>
    <property type="evidence" value="ECO:0007669"/>
    <property type="project" value="UniProtKB-EC"/>
</dbReference>
<protein>
    <submittedName>
        <fullName evidence="10">Laccase domain-containing protein</fullName>
    </submittedName>
</protein>
<keyword evidence="5" id="KW-0378">Hydrolase</keyword>
<keyword evidence="6" id="KW-0862">Zinc</keyword>
<reference evidence="10" key="1">
    <citation type="journal article" date="2020" name="mSystems">
        <title>Genome- and Community-Level Interaction Insights into Carbon Utilization and Element Cycling Functions of Hydrothermarchaeota in Hydrothermal Sediment.</title>
        <authorList>
            <person name="Zhou Z."/>
            <person name="Liu Y."/>
            <person name="Xu W."/>
            <person name="Pan J."/>
            <person name="Luo Z.H."/>
            <person name="Li M."/>
        </authorList>
    </citation>
    <scope>NUCLEOTIDE SEQUENCE [LARGE SCALE GENOMIC DNA]</scope>
    <source>
        <strain evidence="10">SpSt-774</strain>
    </source>
</reference>
<name>A0A7C4XUV0_UNCW3</name>
<dbReference type="PANTHER" id="PTHR30616:SF2">
    <property type="entry name" value="PURINE NUCLEOSIDE PHOSPHORYLASE LACC1"/>
    <property type="match status" value="1"/>
</dbReference>
<evidence type="ECO:0000256" key="6">
    <source>
        <dbReference type="ARBA" id="ARBA00022833"/>
    </source>
</evidence>
<evidence type="ECO:0000256" key="3">
    <source>
        <dbReference type="ARBA" id="ARBA00022679"/>
    </source>
</evidence>
<organism evidence="10">
    <name type="scientific">candidate division WOR-3 bacterium</name>
    <dbReference type="NCBI Taxonomy" id="2052148"/>
    <lineage>
        <taxon>Bacteria</taxon>
        <taxon>Bacteria division WOR-3</taxon>
    </lineage>
</organism>
<keyword evidence="4" id="KW-0479">Metal-binding</keyword>
<evidence type="ECO:0000256" key="9">
    <source>
        <dbReference type="ARBA" id="ARBA00049893"/>
    </source>
</evidence>
<dbReference type="Gene3D" id="3.60.140.10">
    <property type="entry name" value="CNF1/YfiH-like putative cysteine hydrolases"/>
    <property type="match status" value="1"/>
</dbReference>
<evidence type="ECO:0000256" key="5">
    <source>
        <dbReference type="ARBA" id="ARBA00022801"/>
    </source>
</evidence>
<comment type="similarity">
    <text evidence="2">Belongs to the purine nucleoside phosphorylase YfiH/LACC1 family.</text>
</comment>
<evidence type="ECO:0000256" key="2">
    <source>
        <dbReference type="ARBA" id="ARBA00007353"/>
    </source>
</evidence>